<keyword evidence="2" id="KW-1185">Reference proteome</keyword>
<dbReference type="EMBL" id="JAVDWQ010000014">
    <property type="protein sequence ID" value="MDR7211661.1"/>
    <property type="molecule type" value="Genomic_DNA"/>
</dbReference>
<organism evidence="1 2">
    <name type="scientific">Flavobacterium piscis</name>
    <dbReference type="NCBI Taxonomy" id="1114874"/>
    <lineage>
        <taxon>Bacteria</taxon>
        <taxon>Pseudomonadati</taxon>
        <taxon>Bacteroidota</taxon>
        <taxon>Flavobacteriia</taxon>
        <taxon>Flavobacteriales</taxon>
        <taxon>Flavobacteriaceae</taxon>
        <taxon>Flavobacterium</taxon>
    </lineage>
</organism>
<sequence length="34" mass="4134">MVITSYFRLKINDSEKIKAFFYIKHNSMFNYAVN</sequence>
<reference evidence="1 2" key="1">
    <citation type="submission" date="2023-07" db="EMBL/GenBank/DDBJ databases">
        <title>Sorghum-associated microbial communities from plants grown in Nebraska, USA.</title>
        <authorList>
            <person name="Schachtman D."/>
        </authorList>
    </citation>
    <scope>NUCLEOTIDE SEQUENCE [LARGE SCALE GENOMIC DNA]</scope>
    <source>
        <strain evidence="1 2">4129</strain>
    </source>
</reference>
<evidence type="ECO:0000313" key="2">
    <source>
        <dbReference type="Proteomes" id="UP001269081"/>
    </source>
</evidence>
<dbReference type="Proteomes" id="UP001269081">
    <property type="component" value="Unassembled WGS sequence"/>
</dbReference>
<evidence type="ECO:0008006" key="3">
    <source>
        <dbReference type="Google" id="ProtNLM"/>
    </source>
</evidence>
<name>A0ABU1YDR1_9FLAO</name>
<accession>A0ABU1YDR1</accession>
<proteinExistence type="predicted"/>
<gene>
    <name evidence="1" type="ORF">J2W48_003618</name>
</gene>
<evidence type="ECO:0000313" key="1">
    <source>
        <dbReference type="EMBL" id="MDR7211661.1"/>
    </source>
</evidence>
<protein>
    <recommendedName>
        <fullName evidence="3">Transposase</fullName>
    </recommendedName>
</protein>
<comment type="caution">
    <text evidence="1">The sequence shown here is derived from an EMBL/GenBank/DDBJ whole genome shotgun (WGS) entry which is preliminary data.</text>
</comment>